<keyword evidence="2" id="KW-1185">Reference proteome</keyword>
<dbReference type="RefSeq" id="WP_160801087.1">
    <property type="nucleotide sequence ID" value="NZ_WUUL01000004.1"/>
</dbReference>
<organism evidence="1 2">
    <name type="scientific">Shimazuella alba</name>
    <dbReference type="NCBI Taxonomy" id="2690964"/>
    <lineage>
        <taxon>Bacteria</taxon>
        <taxon>Bacillati</taxon>
        <taxon>Bacillota</taxon>
        <taxon>Bacilli</taxon>
        <taxon>Bacillales</taxon>
        <taxon>Thermoactinomycetaceae</taxon>
        <taxon>Shimazuella</taxon>
    </lineage>
</organism>
<dbReference type="EMBL" id="WUUL01000004">
    <property type="protein sequence ID" value="MXQ53738.1"/>
    <property type="molecule type" value="Genomic_DNA"/>
</dbReference>
<evidence type="ECO:0000313" key="1">
    <source>
        <dbReference type="EMBL" id="MXQ53738.1"/>
    </source>
</evidence>
<dbReference type="AlphaFoldDB" id="A0A6I4VTB8"/>
<gene>
    <name evidence="1" type="ORF">GSM42_08370</name>
</gene>
<protein>
    <submittedName>
        <fullName evidence="1">Uncharacterized protein</fullName>
    </submittedName>
</protein>
<sequence>MSDPSEIVLACIRRKVEEKVKEYHHNPSKFELISNEEVASLFRKFFFVSDVIPPTWIPKQSVVFGDFGDVVTHSSDRFGQYCDLTDVKVGGVIWNFQYQNGKRVNYTIFTKMDPNKWVKISFEEVCCL</sequence>
<name>A0A6I4VTB8_9BACL</name>
<accession>A0A6I4VTB8</accession>
<evidence type="ECO:0000313" key="2">
    <source>
        <dbReference type="Proteomes" id="UP000430692"/>
    </source>
</evidence>
<proteinExistence type="predicted"/>
<dbReference type="Proteomes" id="UP000430692">
    <property type="component" value="Unassembled WGS sequence"/>
</dbReference>
<comment type="caution">
    <text evidence="1">The sequence shown here is derived from an EMBL/GenBank/DDBJ whole genome shotgun (WGS) entry which is preliminary data.</text>
</comment>
<reference evidence="1 2" key="1">
    <citation type="submission" date="2019-12" db="EMBL/GenBank/DDBJ databases">
        <title>Whole-genome analyses of novel actinobacteria.</title>
        <authorList>
            <person name="Sahin N."/>
            <person name="Saygin H."/>
        </authorList>
    </citation>
    <scope>NUCLEOTIDE SEQUENCE [LARGE SCALE GENOMIC DNA]</scope>
    <source>
        <strain evidence="1 2">KC615</strain>
    </source>
</reference>